<evidence type="ECO:0000256" key="1">
    <source>
        <dbReference type="SAM" id="MobiDB-lite"/>
    </source>
</evidence>
<name>A0A9W8X5Q2_9PLEO</name>
<feature type="region of interest" description="Disordered" evidence="1">
    <location>
        <begin position="58"/>
        <end position="87"/>
    </location>
</feature>
<comment type="caution">
    <text evidence="2">The sequence shown here is derived from an EMBL/GenBank/DDBJ whole genome shotgun (WGS) entry which is preliminary data.</text>
</comment>
<protein>
    <submittedName>
        <fullName evidence="2">Uncharacterized protein</fullName>
    </submittedName>
</protein>
<evidence type="ECO:0000313" key="2">
    <source>
        <dbReference type="EMBL" id="KAJ4341833.1"/>
    </source>
</evidence>
<evidence type="ECO:0000313" key="3">
    <source>
        <dbReference type="Proteomes" id="UP001140562"/>
    </source>
</evidence>
<dbReference type="OrthoDB" id="3521506at2759"/>
<proteinExistence type="predicted"/>
<gene>
    <name evidence="2" type="ORF">N0V87_001497</name>
</gene>
<sequence length="118" mass="12892">MKEIQELALDFIAAIPDSKLLGGFRGTPGTIHTDGNYRLDMQCITSAPKHWNIPIQCNRHRGKNGKGSKSSVPLAAEKGTRKGGSTAKILVPCDDPWSPAKVKEELVKSVNEFFAEED</sequence>
<keyword evidence="3" id="KW-1185">Reference proteome</keyword>
<dbReference type="AlphaFoldDB" id="A0A9W8X5Q2"/>
<accession>A0A9W8X5Q2</accession>
<reference evidence="2" key="1">
    <citation type="submission" date="2022-10" db="EMBL/GenBank/DDBJ databases">
        <title>Tapping the CABI collections for fungal endophytes: first genome assemblies for Collariella, Neodidymelliopsis, Ascochyta clinopodiicola, Didymella pomorum, Didymosphaeria variabile, Neocosmospora piperis and Neocucurbitaria cava.</title>
        <authorList>
            <person name="Hill R."/>
        </authorList>
    </citation>
    <scope>NUCLEOTIDE SEQUENCE</scope>
    <source>
        <strain evidence="2">IMI 360193</strain>
    </source>
</reference>
<organism evidence="2 3">
    <name type="scientific">Didymella glomerata</name>
    <dbReference type="NCBI Taxonomy" id="749621"/>
    <lineage>
        <taxon>Eukaryota</taxon>
        <taxon>Fungi</taxon>
        <taxon>Dikarya</taxon>
        <taxon>Ascomycota</taxon>
        <taxon>Pezizomycotina</taxon>
        <taxon>Dothideomycetes</taxon>
        <taxon>Pleosporomycetidae</taxon>
        <taxon>Pleosporales</taxon>
        <taxon>Pleosporineae</taxon>
        <taxon>Didymellaceae</taxon>
        <taxon>Didymella</taxon>
    </lineage>
</organism>
<dbReference type="EMBL" id="JAPEUV010000009">
    <property type="protein sequence ID" value="KAJ4341833.1"/>
    <property type="molecule type" value="Genomic_DNA"/>
</dbReference>
<dbReference type="Proteomes" id="UP001140562">
    <property type="component" value="Unassembled WGS sequence"/>
</dbReference>